<name>A0ABD0JRT8_9CAEN</name>
<feature type="non-terminal residue" evidence="2">
    <location>
        <position position="97"/>
    </location>
</feature>
<dbReference type="AlphaFoldDB" id="A0ABD0JRT8"/>
<dbReference type="Proteomes" id="UP001519460">
    <property type="component" value="Unassembled WGS sequence"/>
</dbReference>
<feature type="non-terminal residue" evidence="2">
    <location>
        <position position="1"/>
    </location>
</feature>
<feature type="compositionally biased region" description="Polar residues" evidence="1">
    <location>
        <begin position="87"/>
        <end position="97"/>
    </location>
</feature>
<accession>A0ABD0JRT8</accession>
<keyword evidence="3" id="KW-1185">Reference proteome</keyword>
<reference evidence="2 3" key="1">
    <citation type="journal article" date="2023" name="Sci. Data">
        <title>Genome assembly of the Korean intertidal mud-creeper Batillaria attramentaria.</title>
        <authorList>
            <person name="Patra A.K."/>
            <person name="Ho P.T."/>
            <person name="Jun S."/>
            <person name="Lee S.J."/>
            <person name="Kim Y."/>
            <person name="Won Y.J."/>
        </authorList>
    </citation>
    <scope>NUCLEOTIDE SEQUENCE [LARGE SCALE GENOMIC DNA]</scope>
    <source>
        <strain evidence="2">Wonlab-2016</strain>
    </source>
</reference>
<proteinExistence type="predicted"/>
<gene>
    <name evidence="2" type="ORF">BaRGS_00031096</name>
</gene>
<organism evidence="2 3">
    <name type="scientific">Batillaria attramentaria</name>
    <dbReference type="NCBI Taxonomy" id="370345"/>
    <lineage>
        <taxon>Eukaryota</taxon>
        <taxon>Metazoa</taxon>
        <taxon>Spiralia</taxon>
        <taxon>Lophotrochozoa</taxon>
        <taxon>Mollusca</taxon>
        <taxon>Gastropoda</taxon>
        <taxon>Caenogastropoda</taxon>
        <taxon>Sorbeoconcha</taxon>
        <taxon>Cerithioidea</taxon>
        <taxon>Batillariidae</taxon>
        <taxon>Batillaria</taxon>
    </lineage>
</organism>
<dbReference type="EMBL" id="JACVVK020000343">
    <property type="protein sequence ID" value="KAK7477712.1"/>
    <property type="molecule type" value="Genomic_DNA"/>
</dbReference>
<protein>
    <submittedName>
        <fullName evidence="2">Uncharacterized protein</fullName>
    </submittedName>
</protein>
<evidence type="ECO:0000313" key="3">
    <source>
        <dbReference type="Proteomes" id="UP001519460"/>
    </source>
</evidence>
<sequence length="97" mass="10447">PGHSGCGNEAGLSRKLWFKTMAASNWLGTVTFPSGHVTNIPAEPESTPRRTVCCREHANRQCGTASRVDDLPASPPHRPKLLLATSAPESQGNSFHR</sequence>
<comment type="caution">
    <text evidence="2">The sequence shown here is derived from an EMBL/GenBank/DDBJ whole genome shotgun (WGS) entry which is preliminary data.</text>
</comment>
<evidence type="ECO:0000256" key="1">
    <source>
        <dbReference type="SAM" id="MobiDB-lite"/>
    </source>
</evidence>
<evidence type="ECO:0000313" key="2">
    <source>
        <dbReference type="EMBL" id="KAK7477712.1"/>
    </source>
</evidence>
<feature type="region of interest" description="Disordered" evidence="1">
    <location>
        <begin position="63"/>
        <end position="97"/>
    </location>
</feature>